<keyword evidence="1" id="KW-0472">Membrane</keyword>
<gene>
    <name evidence="3" type="ORF">GCM10008967_15890</name>
</gene>
<keyword evidence="1" id="KW-1133">Transmembrane helix</keyword>
<proteinExistence type="predicted"/>
<dbReference type="RefSeq" id="WP_343797967.1">
    <property type="nucleotide sequence ID" value="NZ_BAAADJ010000017.1"/>
</dbReference>
<keyword evidence="1" id="KW-0812">Transmembrane</keyword>
<comment type="caution">
    <text evidence="3">The sequence shown here is derived from an EMBL/GenBank/DDBJ whole genome shotgun (WGS) entry which is preliminary data.</text>
</comment>
<dbReference type="InterPro" id="IPR018905">
    <property type="entry name" value="A-galactase_NEW3"/>
</dbReference>
<keyword evidence="4" id="KW-1185">Reference proteome</keyword>
<evidence type="ECO:0000259" key="2">
    <source>
        <dbReference type="Pfam" id="PF10633"/>
    </source>
</evidence>
<name>A0ABN0W5U7_9BACI</name>
<dbReference type="PANTHER" id="PTHR39198">
    <property type="entry name" value="HYPOTHETICAL MEMBRANE PROTEIN, CONSERVED"/>
    <property type="match status" value="1"/>
</dbReference>
<dbReference type="Pfam" id="PF10633">
    <property type="entry name" value="NPCBM_assoc"/>
    <property type="match status" value="1"/>
</dbReference>
<dbReference type="Gene3D" id="2.60.40.10">
    <property type="entry name" value="Immunoglobulins"/>
    <property type="match status" value="3"/>
</dbReference>
<organism evidence="3 4">
    <name type="scientific">Bacillus carboniphilus</name>
    <dbReference type="NCBI Taxonomy" id="86663"/>
    <lineage>
        <taxon>Bacteria</taxon>
        <taxon>Bacillati</taxon>
        <taxon>Bacillota</taxon>
        <taxon>Bacilli</taxon>
        <taxon>Bacillales</taxon>
        <taxon>Bacillaceae</taxon>
        <taxon>Bacillus</taxon>
    </lineage>
</organism>
<accession>A0ABN0W5U7</accession>
<dbReference type="EMBL" id="BAAADJ010000017">
    <property type="protein sequence ID" value="GAA0326153.1"/>
    <property type="molecule type" value="Genomic_DNA"/>
</dbReference>
<dbReference type="Proteomes" id="UP001500782">
    <property type="component" value="Unassembled WGS sequence"/>
</dbReference>
<protein>
    <submittedName>
        <fullName evidence="3">NEW3 domain-containing protein</fullName>
    </submittedName>
</protein>
<feature type="transmembrane region" description="Helical" evidence="1">
    <location>
        <begin position="360"/>
        <end position="380"/>
    </location>
</feature>
<dbReference type="InterPro" id="IPR013783">
    <property type="entry name" value="Ig-like_fold"/>
</dbReference>
<evidence type="ECO:0000256" key="1">
    <source>
        <dbReference type="SAM" id="Phobius"/>
    </source>
</evidence>
<reference evidence="3 4" key="1">
    <citation type="journal article" date="2019" name="Int. J. Syst. Evol. Microbiol.">
        <title>The Global Catalogue of Microorganisms (GCM) 10K type strain sequencing project: providing services to taxonomists for standard genome sequencing and annotation.</title>
        <authorList>
            <consortium name="The Broad Institute Genomics Platform"/>
            <consortium name="The Broad Institute Genome Sequencing Center for Infectious Disease"/>
            <person name="Wu L."/>
            <person name="Ma J."/>
        </authorList>
    </citation>
    <scope>NUCLEOTIDE SEQUENCE [LARGE SCALE GENOMIC DNA]</scope>
    <source>
        <strain evidence="3 4">JCM 9731</strain>
    </source>
</reference>
<dbReference type="PANTHER" id="PTHR39198:SF1">
    <property type="entry name" value="ALPHA-GALACTOSIDASE NEW3 DOMAIN-CONTAINING PROTEIN"/>
    <property type="match status" value="1"/>
</dbReference>
<feature type="domain" description="Alpha-galactosidase NEW3" evidence="2">
    <location>
        <begin position="266"/>
        <end position="341"/>
    </location>
</feature>
<sequence>MFKKLFHSIILVGLLLGAVLPVPKGVAAEGIELYTPYTGISVTPGETIDYSMDVINHTSSNQSIQVSMNELLPEWEYTINSGGWDLQEISVQPGESESLSVNITVPLQVEKGTYTFKAVAEANSGLETELPLSVTVSEKGTFKTEMTTEQSNLEGDADSSFDYTAEIKNRTAEEQHYALIAEAPKGWTVDFEVDGKSVTSITVDSNATKNVKVSVSPATNVKSDTYQIPVRASNESTSAELVLEAAITGSYGIELSTPSGRLSEDITAGDEKTIDLVVKNTGTLPLQDISLTSSKPANWEVTFDPKKINKLEPGKSETIQATIKASKNAIAGDYVVEMEATAPESSSSAQFRMSVKTSMLWGWIGVFIIAGVIGGIFYLIRKYGRR</sequence>
<evidence type="ECO:0000313" key="3">
    <source>
        <dbReference type="EMBL" id="GAA0326153.1"/>
    </source>
</evidence>
<evidence type="ECO:0000313" key="4">
    <source>
        <dbReference type="Proteomes" id="UP001500782"/>
    </source>
</evidence>